<feature type="transmembrane region" description="Helical" evidence="1">
    <location>
        <begin position="98"/>
        <end position="118"/>
    </location>
</feature>
<proteinExistence type="predicted"/>
<gene>
    <name evidence="3" type="ORF">C5Y93_30800</name>
</gene>
<evidence type="ECO:0000256" key="1">
    <source>
        <dbReference type="SAM" id="Phobius"/>
    </source>
</evidence>
<keyword evidence="1" id="KW-1133">Transmembrane helix</keyword>
<accession>A0A2S8GB05</accession>
<comment type="caution">
    <text evidence="3">The sequence shown here is derived from an EMBL/GenBank/DDBJ whole genome shotgun (WGS) entry which is preliminary data.</text>
</comment>
<dbReference type="EMBL" id="PUHZ01000026">
    <property type="protein sequence ID" value="PQO41500.1"/>
    <property type="molecule type" value="Genomic_DNA"/>
</dbReference>
<sequence>MKREMDCSEARERLSDFFDGEMSNEVQMAMADHLAECEVCAQELAEFHDLSQMTAALEHPLPPPGLWDSLEAQLAQADGVSAEDLAAAEPFRWTTGPFVPLVMALAASVVFAIGWIGYQSNLNMLNLAISADFDQYFNVLHQDPVAAQQLLLAKYEGQPVDAESAVHLVGYQPTIVNGMPEGYAHHSCNVIKLPNGNAVHCQYLRPDGSALAIFEHDGERPAWFGDRPATEAVHGDTKLKMVDLDKRVAGTWQQGDRHITVVGAHDANEIGQLAGWFGERTDVIDQ</sequence>
<evidence type="ECO:0000313" key="4">
    <source>
        <dbReference type="Proteomes" id="UP000237819"/>
    </source>
</evidence>
<reference evidence="3 4" key="1">
    <citation type="submission" date="2018-02" db="EMBL/GenBank/DDBJ databases">
        <title>Comparative genomes isolates from brazilian mangrove.</title>
        <authorList>
            <person name="Araujo J.E."/>
            <person name="Taketani R.G."/>
            <person name="Silva M.C.P."/>
            <person name="Loureco M.V."/>
            <person name="Andreote F.D."/>
        </authorList>
    </citation>
    <scope>NUCLEOTIDE SEQUENCE [LARGE SCALE GENOMIC DNA]</scope>
    <source>
        <strain evidence="3 4">Nap-Phe MGV</strain>
    </source>
</reference>
<feature type="domain" description="Putative zinc-finger" evidence="2">
    <location>
        <begin position="7"/>
        <end position="41"/>
    </location>
</feature>
<dbReference type="Proteomes" id="UP000237819">
    <property type="component" value="Unassembled WGS sequence"/>
</dbReference>
<dbReference type="InterPro" id="IPR027383">
    <property type="entry name" value="Znf_put"/>
</dbReference>
<name>A0A2S8GB05_9BACT</name>
<keyword evidence="1" id="KW-0472">Membrane</keyword>
<dbReference type="Pfam" id="PF13490">
    <property type="entry name" value="zf-HC2"/>
    <property type="match status" value="1"/>
</dbReference>
<protein>
    <recommendedName>
        <fullName evidence="2">Putative zinc-finger domain-containing protein</fullName>
    </recommendedName>
</protein>
<evidence type="ECO:0000313" key="3">
    <source>
        <dbReference type="EMBL" id="PQO41500.1"/>
    </source>
</evidence>
<dbReference type="AlphaFoldDB" id="A0A2S8GB05"/>
<keyword evidence="1" id="KW-0812">Transmembrane</keyword>
<evidence type="ECO:0000259" key="2">
    <source>
        <dbReference type="Pfam" id="PF13490"/>
    </source>
</evidence>
<dbReference type="InterPro" id="IPR041916">
    <property type="entry name" value="Anti_sigma_zinc_sf"/>
</dbReference>
<dbReference type="Gene3D" id="1.10.10.1320">
    <property type="entry name" value="Anti-sigma factor, zinc-finger domain"/>
    <property type="match status" value="1"/>
</dbReference>
<organism evidence="3 4">
    <name type="scientific">Blastopirellula marina</name>
    <dbReference type="NCBI Taxonomy" id="124"/>
    <lineage>
        <taxon>Bacteria</taxon>
        <taxon>Pseudomonadati</taxon>
        <taxon>Planctomycetota</taxon>
        <taxon>Planctomycetia</taxon>
        <taxon>Pirellulales</taxon>
        <taxon>Pirellulaceae</taxon>
        <taxon>Blastopirellula</taxon>
    </lineage>
</organism>